<evidence type="ECO:0000259" key="1">
    <source>
        <dbReference type="Pfam" id="PF14279"/>
    </source>
</evidence>
<dbReference type="InterPro" id="IPR029471">
    <property type="entry name" value="HNH_5"/>
</dbReference>
<evidence type="ECO:0000313" key="3">
    <source>
        <dbReference type="Proteomes" id="UP000494274"/>
    </source>
</evidence>
<reference evidence="2 3" key="1">
    <citation type="submission" date="2019-09" db="EMBL/GenBank/DDBJ databases">
        <authorList>
            <person name="Depoorter E."/>
        </authorList>
    </citation>
    <scope>NUCLEOTIDE SEQUENCE [LARGE SCALE GENOMIC DNA]</scope>
    <source>
        <strain evidence="2">R-18112</strain>
    </source>
</reference>
<dbReference type="RefSeq" id="WP_175047406.1">
    <property type="nucleotide sequence ID" value="NZ_CABVQI010000034.1"/>
</dbReference>
<organism evidence="2 3">
    <name type="scientific">Burkholderia lata (strain ATCC 17760 / DSM 23089 / LMG 22485 / NCIMB 9086 / R18194 / 383)</name>
    <dbReference type="NCBI Taxonomy" id="482957"/>
    <lineage>
        <taxon>Bacteria</taxon>
        <taxon>Pseudomonadati</taxon>
        <taxon>Pseudomonadota</taxon>
        <taxon>Betaproteobacteria</taxon>
        <taxon>Burkholderiales</taxon>
        <taxon>Burkholderiaceae</taxon>
        <taxon>Burkholderia</taxon>
        <taxon>Burkholderia cepacia complex</taxon>
    </lineage>
</organism>
<evidence type="ECO:0000313" key="2">
    <source>
        <dbReference type="EMBL" id="VWD45875.1"/>
    </source>
</evidence>
<dbReference type="EMBL" id="CABVQI010000034">
    <property type="protein sequence ID" value="VWD45875.1"/>
    <property type="molecule type" value="Genomic_DNA"/>
</dbReference>
<feature type="domain" description="HNH endonuclease 5" evidence="1">
    <location>
        <begin position="10"/>
        <end position="62"/>
    </location>
</feature>
<dbReference type="AlphaFoldDB" id="A0A6P3AQP8"/>
<proteinExistence type="predicted"/>
<name>A0A6P3AQP8_BURL3</name>
<sequence>MDEAITTFNCTLCDRPFTHVGNSDEHIVPNSIGGRRKIRSFICVNCNSRTGETWDAEIWRQFCHVALMHGVERERGDVPAVPVKTASGRQLKLLPNGNLTPQRISFEKVPNPQGQGFRISAAVRTMDEAEKMVKSMAAKYPELDVQEVLSQVQSNSEFLDSPLTFGVGFGGPLGGRSMVKTAVAMALNAGVRPSACDRALPYLLSENEDPPYGLFYLRDLVSPRPAGYTPQIVSVRGDSSSGYLWGYVEYFGLARIVVPLSDRYEGEAFSSTYAFNPANGKELDIRVDLSFSDEEIERIKMNEAYTDEQYSAVANSSFGIVYFRSVRRQYKKAFEGAAEYAASKLGISYGEAIPPAQATKFAEYMMEKLGPLFVHMSANGIPIMEAMRIDEAD</sequence>
<protein>
    <recommendedName>
        <fullName evidence="1">HNH endonuclease 5 domain-containing protein</fullName>
    </recommendedName>
</protein>
<gene>
    <name evidence="2" type="ORF">BLA18112_07121</name>
</gene>
<accession>A0A6P3AQP8</accession>
<dbReference type="Proteomes" id="UP000494274">
    <property type="component" value="Unassembled WGS sequence"/>
</dbReference>
<dbReference type="Pfam" id="PF14279">
    <property type="entry name" value="HNH_5"/>
    <property type="match status" value="1"/>
</dbReference>